<comment type="caution">
    <text evidence="1">The sequence shown here is derived from an EMBL/GenBank/DDBJ whole genome shotgun (WGS) entry which is preliminary data.</text>
</comment>
<protein>
    <submittedName>
        <fullName evidence="1">Uncharacterized protein</fullName>
    </submittedName>
</protein>
<organism evidence="1 2">
    <name type="scientific">Photobacterium aphoticum</name>
    <dbReference type="NCBI Taxonomy" id="754436"/>
    <lineage>
        <taxon>Bacteria</taxon>
        <taxon>Pseudomonadati</taxon>
        <taxon>Pseudomonadota</taxon>
        <taxon>Gammaproteobacteria</taxon>
        <taxon>Vibrionales</taxon>
        <taxon>Vibrionaceae</taxon>
        <taxon>Photobacterium</taxon>
    </lineage>
</organism>
<reference evidence="1 2" key="1">
    <citation type="journal article" date="2014" name="Genome Announc.">
        <title>Draft Genome Sequences of Two Vibrionaceae Species, Vibrio ponticus C121 and Photobacterium aphoticum C119, Isolated as Coral Reef Microbiota.</title>
        <authorList>
            <person name="Al-saari N."/>
            <person name="Meirelles P.M."/>
            <person name="Mino S."/>
            <person name="Suda W."/>
            <person name="Oshima K."/>
            <person name="Hattori M."/>
            <person name="Ohkuma M."/>
            <person name="Thompson F.L."/>
            <person name="Gomez-Gil B."/>
            <person name="Sawabe T."/>
            <person name="Sawabe T."/>
        </authorList>
    </citation>
    <scope>NUCLEOTIDE SEQUENCE [LARGE SCALE GENOMIC DNA]</scope>
    <source>
        <strain evidence="1 2">JCM 19237</strain>
    </source>
</reference>
<accession>A0A090QYE3</accession>
<dbReference type="AlphaFoldDB" id="A0A090QYE3"/>
<proteinExistence type="predicted"/>
<gene>
    <name evidence="1" type="ORF">JCM19237_271</name>
</gene>
<evidence type="ECO:0000313" key="2">
    <source>
        <dbReference type="Proteomes" id="UP000029227"/>
    </source>
</evidence>
<evidence type="ECO:0000313" key="1">
    <source>
        <dbReference type="EMBL" id="GAL07891.1"/>
    </source>
</evidence>
<dbReference type="EMBL" id="BBMN01000020">
    <property type="protein sequence ID" value="GAL07891.1"/>
    <property type="molecule type" value="Genomic_DNA"/>
</dbReference>
<name>A0A090QYE3_9GAMM</name>
<dbReference type="Proteomes" id="UP000029227">
    <property type="component" value="Unassembled WGS sequence"/>
</dbReference>
<sequence>MRVRWTTGRLGFLSWIFFSRITLLAVGCEQPNRFAYHVIV</sequence>